<keyword evidence="2" id="KW-0269">Exonuclease</keyword>
<dbReference type="EMBL" id="QAMZ01000053">
    <property type="protein sequence ID" value="PWL51908.1"/>
    <property type="molecule type" value="Genomic_DNA"/>
</dbReference>
<dbReference type="CDD" id="cd06127">
    <property type="entry name" value="DEDDh"/>
    <property type="match status" value="1"/>
</dbReference>
<gene>
    <name evidence="2" type="ORF">DBY38_13275</name>
    <name evidence="3" type="ORF">SAMN04487885_10294</name>
</gene>
<dbReference type="Gene3D" id="3.30.420.10">
    <property type="entry name" value="Ribonuclease H-like superfamily/Ribonuclease H"/>
    <property type="match status" value="1"/>
</dbReference>
<dbReference type="RefSeq" id="WP_027637897.1">
    <property type="nucleotide sequence ID" value="NZ_BAAACD010000024.1"/>
</dbReference>
<feature type="domain" description="Exonuclease" evidence="1">
    <location>
        <begin position="4"/>
        <end position="131"/>
    </location>
</feature>
<organism evidence="3 4">
    <name type="scientific">Clostridium cadaveris</name>
    <dbReference type="NCBI Taxonomy" id="1529"/>
    <lineage>
        <taxon>Bacteria</taxon>
        <taxon>Bacillati</taxon>
        <taxon>Bacillota</taxon>
        <taxon>Clostridia</taxon>
        <taxon>Eubacteriales</taxon>
        <taxon>Clostridiaceae</taxon>
        <taxon>Clostridium</taxon>
    </lineage>
</organism>
<keyword evidence="2" id="KW-0540">Nuclease</keyword>
<dbReference type="InterPro" id="IPR012337">
    <property type="entry name" value="RNaseH-like_sf"/>
</dbReference>
<evidence type="ECO:0000259" key="1">
    <source>
        <dbReference type="Pfam" id="PF00929"/>
    </source>
</evidence>
<dbReference type="PANTHER" id="PTHR30231">
    <property type="entry name" value="DNA POLYMERASE III SUBUNIT EPSILON"/>
    <property type="match status" value="1"/>
</dbReference>
<reference evidence="2 5" key="2">
    <citation type="submission" date="2018-03" db="EMBL/GenBank/DDBJ databases">
        <title>The uncultured portion of the human microbiome is neutrally assembled.</title>
        <authorList>
            <person name="Jeraldo P."/>
            <person name="Boardman L."/>
            <person name="White B.A."/>
            <person name="Nelson H."/>
            <person name="Goldenfeld N."/>
            <person name="Chia N."/>
        </authorList>
    </citation>
    <scope>NUCLEOTIDE SEQUENCE [LARGE SCALE GENOMIC DNA]</scope>
    <source>
        <strain evidence="2">CIM:MAG 903</strain>
    </source>
</reference>
<dbReference type="PANTHER" id="PTHR30231:SF41">
    <property type="entry name" value="DNA POLYMERASE III SUBUNIT EPSILON"/>
    <property type="match status" value="1"/>
</dbReference>
<keyword evidence="4" id="KW-1185">Reference proteome</keyword>
<dbReference type="Proteomes" id="UP000246114">
    <property type="component" value="Unassembled WGS sequence"/>
</dbReference>
<dbReference type="GO" id="GO:0005829">
    <property type="term" value="C:cytosol"/>
    <property type="evidence" value="ECO:0007669"/>
    <property type="project" value="TreeGrafter"/>
</dbReference>
<dbReference type="EMBL" id="FOOE01000002">
    <property type="protein sequence ID" value="SFF54270.1"/>
    <property type="molecule type" value="Genomic_DNA"/>
</dbReference>
<dbReference type="GO" id="GO:0003676">
    <property type="term" value="F:nucleic acid binding"/>
    <property type="evidence" value="ECO:0007669"/>
    <property type="project" value="InterPro"/>
</dbReference>
<dbReference type="GO" id="GO:0045004">
    <property type="term" value="P:DNA replication proofreading"/>
    <property type="evidence" value="ECO:0007669"/>
    <property type="project" value="TreeGrafter"/>
</dbReference>
<dbReference type="Pfam" id="PF00929">
    <property type="entry name" value="RNase_T"/>
    <property type="match status" value="1"/>
</dbReference>
<evidence type="ECO:0000313" key="2">
    <source>
        <dbReference type="EMBL" id="PWL51908.1"/>
    </source>
</evidence>
<keyword evidence="2" id="KW-0378">Hydrolase</keyword>
<dbReference type="Proteomes" id="UP000182135">
    <property type="component" value="Unassembled WGS sequence"/>
</dbReference>
<dbReference type="InterPro" id="IPR036397">
    <property type="entry name" value="RNaseH_sf"/>
</dbReference>
<protein>
    <submittedName>
        <fullName evidence="2">3'-5' exonuclease</fullName>
    </submittedName>
    <submittedName>
        <fullName evidence="3">DNA polymerase-3 subunit epsilon</fullName>
    </submittedName>
</protein>
<dbReference type="AlphaFoldDB" id="A0A1I2JJY4"/>
<name>A0A1I2JJY4_9CLOT</name>
<dbReference type="GO" id="GO:0008408">
    <property type="term" value="F:3'-5' exonuclease activity"/>
    <property type="evidence" value="ECO:0007669"/>
    <property type="project" value="TreeGrafter"/>
</dbReference>
<dbReference type="InterPro" id="IPR013520">
    <property type="entry name" value="Ribonucl_H"/>
</dbReference>
<reference evidence="3 4" key="1">
    <citation type="submission" date="2016-10" db="EMBL/GenBank/DDBJ databases">
        <authorList>
            <person name="de Groot N.N."/>
        </authorList>
    </citation>
    <scope>NUCLEOTIDE SEQUENCE [LARGE SCALE GENOMIC DNA]</scope>
    <source>
        <strain evidence="3 4">NLAE-zl-G419</strain>
    </source>
</reference>
<sequence>MILLFFDTETTDIKPERGSICQISYITVDTSFKPAKTEGKNFFFTVEDMSPGAEEVHGFSLEKLYELSEGLYFEDLCHQFINDFKNADVIIGHNVAFDIKFLTHELDSLGESFYPKKSFCTMNYYKPICRFLNSRRDIKNPKLQEVIAFLNIKEETIALKSNELFKGSGNYHDARFDTTATYLTVIEGIKKGFIPPHYFTQMMK</sequence>
<dbReference type="eggNOG" id="COG0847">
    <property type="taxonomic scope" value="Bacteria"/>
</dbReference>
<proteinExistence type="predicted"/>
<evidence type="ECO:0000313" key="3">
    <source>
        <dbReference type="EMBL" id="SFF54270.1"/>
    </source>
</evidence>
<accession>A0A1I2JJY4</accession>
<evidence type="ECO:0000313" key="5">
    <source>
        <dbReference type="Proteomes" id="UP000246114"/>
    </source>
</evidence>
<dbReference type="OrthoDB" id="9776650at2"/>
<evidence type="ECO:0000313" key="4">
    <source>
        <dbReference type="Proteomes" id="UP000182135"/>
    </source>
</evidence>
<dbReference type="STRING" id="1529.SAMN04487885_10294"/>
<dbReference type="GeneID" id="90544352"/>
<dbReference type="SUPFAM" id="SSF53098">
    <property type="entry name" value="Ribonuclease H-like"/>
    <property type="match status" value="1"/>
</dbReference>